<evidence type="ECO:0000313" key="2">
    <source>
        <dbReference type="EMBL" id="MBB4938977.1"/>
    </source>
</evidence>
<organism evidence="2 3">
    <name type="scientific">Streptosporangium album</name>
    <dbReference type="NCBI Taxonomy" id="47479"/>
    <lineage>
        <taxon>Bacteria</taxon>
        <taxon>Bacillati</taxon>
        <taxon>Actinomycetota</taxon>
        <taxon>Actinomycetes</taxon>
        <taxon>Streptosporangiales</taxon>
        <taxon>Streptosporangiaceae</taxon>
        <taxon>Streptosporangium</taxon>
    </lineage>
</organism>
<name>A0A7W7RW18_9ACTN</name>
<dbReference type="AlphaFoldDB" id="A0A7W7RW18"/>
<gene>
    <name evidence="2" type="ORF">FHR32_003282</name>
</gene>
<keyword evidence="3" id="KW-1185">Reference proteome</keyword>
<evidence type="ECO:0000259" key="1">
    <source>
        <dbReference type="Pfam" id="PF13751"/>
    </source>
</evidence>
<sequence length="92" mass="10523">MLEQRRYDQQTQEWKDRYAVRAGVEGTISQAVRATQIRRTRYHGLPKTALGHVFTATAINLIRLDAWWTGTTRGRTRISHLTRLACDLGLAA</sequence>
<protein>
    <recommendedName>
        <fullName evidence="1">Transposase DDE domain-containing protein</fullName>
    </recommendedName>
</protein>
<dbReference type="EMBL" id="JACHJU010000001">
    <property type="protein sequence ID" value="MBB4938977.1"/>
    <property type="molecule type" value="Genomic_DNA"/>
</dbReference>
<dbReference type="Pfam" id="PF13751">
    <property type="entry name" value="DDE_Tnp_1_6"/>
    <property type="match status" value="1"/>
</dbReference>
<evidence type="ECO:0000313" key="3">
    <source>
        <dbReference type="Proteomes" id="UP000534286"/>
    </source>
</evidence>
<feature type="domain" description="Transposase DDE" evidence="1">
    <location>
        <begin position="3"/>
        <end position="64"/>
    </location>
</feature>
<proteinExistence type="predicted"/>
<reference evidence="2 3" key="1">
    <citation type="submission" date="2020-08" db="EMBL/GenBank/DDBJ databases">
        <title>Sequencing the genomes of 1000 actinobacteria strains.</title>
        <authorList>
            <person name="Klenk H.-P."/>
        </authorList>
    </citation>
    <scope>NUCLEOTIDE SEQUENCE [LARGE SCALE GENOMIC DNA]</scope>
    <source>
        <strain evidence="2 3">DSM 43023</strain>
    </source>
</reference>
<dbReference type="InterPro" id="IPR025668">
    <property type="entry name" value="Tnp_DDE_dom"/>
</dbReference>
<comment type="caution">
    <text evidence="2">The sequence shown here is derived from an EMBL/GenBank/DDBJ whole genome shotgun (WGS) entry which is preliminary data.</text>
</comment>
<accession>A0A7W7RW18</accession>
<dbReference type="Proteomes" id="UP000534286">
    <property type="component" value="Unassembled WGS sequence"/>
</dbReference>